<dbReference type="InterPro" id="IPR000286">
    <property type="entry name" value="HDACs"/>
</dbReference>
<dbReference type="Gene3D" id="3.40.800.20">
    <property type="entry name" value="Histone deacetylase domain"/>
    <property type="match status" value="1"/>
</dbReference>
<dbReference type="InterPro" id="IPR023801">
    <property type="entry name" value="His_deacetylse_dom"/>
</dbReference>
<dbReference type="CDD" id="cd11599">
    <property type="entry name" value="HDAC_classII_2"/>
    <property type="match status" value="1"/>
</dbReference>
<dbReference type="Proteomes" id="UP000617041">
    <property type="component" value="Unassembled WGS sequence"/>
</dbReference>
<name>A0A934URI8_9BURK</name>
<comment type="caution">
    <text evidence="3">The sequence shown here is derived from an EMBL/GenBank/DDBJ whole genome shotgun (WGS) entry which is preliminary data.</text>
</comment>
<dbReference type="InterPro" id="IPR037138">
    <property type="entry name" value="His_deacetylse_dom_sf"/>
</dbReference>
<evidence type="ECO:0000256" key="1">
    <source>
        <dbReference type="ARBA" id="ARBA00005947"/>
    </source>
</evidence>
<gene>
    <name evidence="3" type="ORF">I8E28_09050</name>
</gene>
<evidence type="ECO:0000313" key="3">
    <source>
        <dbReference type="EMBL" id="MBK0392738.1"/>
    </source>
</evidence>
<dbReference type="AlphaFoldDB" id="A0A934URI8"/>
<dbReference type="GO" id="GO:0004407">
    <property type="term" value="F:histone deacetylase activity"/>
    <property type="evidence" value="ECO:0007669"/>
    <property type="project" value="TreeGrafter"/>
</dbReference>
<dbReference type="PANTHER" id="PTHR10625:SF10">
    <property type="entry name" value="HISTONE DEACETYLASE HDAC1"/>
    <property type="match status" value="1"/>
</dbReference>
<evidence type="ECO:0000313" key="4">
    <source>
        <dbReference type="Proteomes" id="UP000617041"/>
    </source>
</evidence>
<evidence type="ECO:0000259" key="2">
    <source>
        <dbReference type="Pfam" id="PF00850"/>
    </source>
</evidence>
<proteinExistence type="inferred from homology"/>
<sequence length="319" mass="34766">MSATKTGYFSHPACRRHEMGRGHPECPERLDAIEDRLLATGVMDALDRREAPEASPGTIELAHDKFHVASLLGLREELADQINAGGYGYSHIDPDTAMNPHSWEAAARACGAVIAATDAVMAGEMQNAFCAVRPPGHHATRGRAMGFCLFNQVAVGAKYALDRYGLQRVAVVDFDVHHGNGTEDILAGDDRVLMVGLFQHPFYPYSGDHPRGANMVNVPVPAYTKGAKIRELVEAAWLPRLEEFKPELVFISAGFDAHKDDDLGQLGMTEADYTWITRQLKDIAARHAQGRIVSSLEGGYNLDALGRSVEAHVRALADL</sequence>
<feature type="domain" description="Histone deacetylase" evidence="2">
    <location>
        <begin position="23"/>
        <end position="316"/>
    </location>
</feature>
<keyword evidence="4" id="KW-1185">Reference proteome</keyword>
<dbReference type="GO" id="GO:0040029">
    <property type="term" value="P:epigenetic regulation of gene expression"/>
    <property type="evidence" value="ECO:0007669"/>
    <property type="project" value="TreeGrafter"/>
</dbReference>
<dbReference type="EMBL" id="JAEDAO010000001">
    <property type="protein sequence ID" value="MBK0392738.1"/>
    <property type="molecule type" value="Genomic_DNA"/>
</dbReference>
<accession>A0A934URI8</accession>
<dbReference type="SUPFAM" id="SSF52768">
    <property type="entry name" value="Arginase/deacetylase"/>
    <property type="match status" value="1"/>
</dbReference>
<dbReference type="RefSeq" id="WP_200787654.1">
    <property type="nucleotide sequence ID" value="NZ_JAEDAO010000001.1"/>
</dbReference>
<comment type="similarity">
    <text evidence="1">Belongs to the histone deacetylase family.</text>
</comment>
<dbReference type="Pfam" id="PF00850">
    <property type="entry name" value="Hist_deacetyl"/>
    <property type="match status" value="1"/>
</dbReference>
<protein>
    <submittedName>
        <fullName evidence="3">Histone deacetylase family protein</fullName>
    </submittedName>
</protein>
<organism evidence="3 4">
    <name type="scientific">Ramlibacter algicola</name>
    <dbReference type="NCBI Taxonomy" id="2795217"/>
    <lineage>
        <taxon>Bacteria</taxon>
        <taxon>Pseudomonadati</taxon>
        <taxon>Pseudomonadota</taxon>
        <taxon>Betaproteobacteria</taxon>
        <taxon>Burkholderiales</taxon>
        <taxon>Comamonadaceae</taxon>
        <taxon>Ramlibacter</taxon>
    </lineage>
</organism>
<dbReference type="PANTHER" id="PTHR10625">
    <property type="entry name" value="HISTONE DEACETYLASE HDAC1-RELATED"/>
    <property type="match status" value="1"/>
</dbReference>
<dbReference type="PRINTS" id="PR01270">
    <property type="entry name" value="HDASUPER"/>
</dbReference>
<reference evidence="3" key="1">
    <citation type="submission" date="2020-12" db="EMBL/GenBank/DDBJ databases">
        <title>Ramlibacter sp. nov., isolated from a freshwater alga, Cryptomonas.</title>
        <authorList>
            <person name="Kim H.M."/>
            <person name="Jeon C.O."/>
        </authorList>
    </citation>
    <scope>NUCLEOTIDE SEQUENCE</scope>
    <source>
        <strain evidence="3">CrO1</strain>
    </source>
</reference>
<dbReference type="InterPro" id="IPR023696">
    <property type="entry name" value="Ureohydrolase_dom_sf"/>
</dbReference>